<organism evidence="1 2">
    <name type="scientific">Paenibacillus zeirhizosphaerae</name>
    <dbReference type="NCBI Taxonomy" id="2987519"/>
    <lineage>
        <taxon>Bacteria</taxon>
        <taxon>Bacillati</taxon>
        <taxon>Bacillota</taxon>
        <taxon>Bacilli</taxon>
        <taxon>Bacillales</taxon>
        <taxon>Paenibacillaceae</taxon>
        <taxon>Paenibacillus</taxon>
    </lineage>
</organism>
<evidence type="ECO:0000313" key="1">
    <source>
        <dbReference type="EMBL" id="MDP4096313.1"/>
    </source>
</evidence>
<dbReference type="RefSeq" id="WP_305753932.1">
    <property type="nucleotide sequence ID" value="NZ_JAPCKK010000011.1"/>
</dbReference>
<name>A0ABT9FNM4_9BACL</name>
<dbReference type="Proteomes" id="UP001241848">
    <property type="component" value="Unassembled WGS sequence"/>
</dbReference>
<reference evidence="1 2" key="1">
    <citation type="submission" date="2022-10" db="EMBL/GenBank/DDBJ databases">
        <title>Paenibacillus description and whole genome data of maize root bacterial community.</title>
        <authorList>
            <person name="Marton D."/>
            <person name="Farkas M."/>
            <person name="Cserhati M."/>
        </authorList>
    </citation>
    <scope>NUCLEOTIDE SEQUENCE [LARGE SCALE GENOMIC DNA]</scope>
    <source>
        <strain evidence="1 2">P96</strain>
    </source>
</reference>
<protein>
    <recommendedName>
        <fullName evidence="3">Asp/Glu racemase</fullName>
    </recommendedName>
</protein>
<gene>
    <name evidence="1" type="ORF">OIN60_05960</name>
</gene>
<sequence length="221" mass="25026">MKRLACLHAHYSNVDYIERAFAPFGLELTHYTDPGLIRRMASDQRFSRAQASEQVMRQLEWMMDCGADVVLVTCTQYAALLEESKPQWPVPVITIDEAFFHVLCRWEQPQIVLFTNPDTVEGTMKRLYAFAETVGKAPDIEVQVIEGSFELIMAGKKEAYLKRVSGYIQDLIQSGEQRMIHTAQLSMTEAAEAVEREYRVEIGNPLKPLVPSLIDALGLEG</sequence>
<comment type="caution">
    <text evidence="1">The sequence shown here is derived from an EMBL/GenBank/DDBJ whole genome shotgun (WGS) entry which is preliminary data.</text>
</comment>
<keyword evidence="2" id="KW-1185">Reference proteome</keyword>
<proteinExistence type="predicted"/>
<accession>A0ABT9FNM4</accession>
<dbReference type="SUPFAM" id="SSF53681">
    <property type="entry name" value="Aspartate/glutamate racemase"/>
    <property type="match status" value="1"/>
</dbReference>
<dbReference type="Gene3D" id="3.40.50.12500">
    <property type="match status" value="1"/>
</dbReference>
<dbReference type="InterPro" id="IPR053714">
    <property type="entry name" value="Iso_Racemase_Enz_sf"/>
</dbReference>
<dbReference type="InterPro" id="IPR001920">
    <property type="entry name" value="Asp/Glu_race"/>
</dbReference>
<evidence type="ECO:0008006" key="3">
    <source>
        <dbReference type="Google" id="ProtNLM"/>
    </source>
</evidence>
<evidence type="ECO:0000313" key="2">
    <source>
        <dbReference type="Proteomes" id="UP001241848"/>
    </source>
</evidence>
<dbReference type="EMBL" id="JAPCKK010000011">
    <property type="protein sequence ID" value="MDP4096313.1"/>
    <property type="molecule type" value="Genomic_DNA"/>
</dbReference>